<gene>
    <name evidence="2" type="ORF">ABLG96_09810</name>
</gene>
<feature type="transmembrane region" description="Helical" evidence="1">
    <location>
        <begin position="315"/>
        <end position="344"/>
    </location>
</feature>
<feature type="transmembrane region" description="Helical" evidence="1">
    <location>
        <begin position="272"/>
        <end position="294"/>
    </location>
</feature>
<evidence type="ECO:0008006" key="3">
    <source>
        <dbReference type="Google" id="ProtNLM"/>
    </source>
</evidence>
<feature type="transmembrane region" description="Helical" evidence="1">
    <location>
        <begin position="976"/>
        <end position="1001"/>
    </location>
</feature>
<feature type="transmembrane region" description="Helical" evidence="1">
    <location>
        <begin position="364"/>
        <end position="387"/>
    </location>
</feature>
<protein>
    <recommendedName>
        <fullName evidence="3">FtsX-like permease family protein</fullName>
    </recommendedName>
</protein>
<feature type="transmembrane region" description="Helical" evidence="1">
    <location>
        <begin position="428"/>
        <end position="450"/>
    </location>
</feature>
<proteinExistence type="predicted"/>
<evidence type="ECO:0000313" key="2">
    <source>
        <dbReference type="EMBL" id="XCG65539.1"/>
    </source>
</evidence>
<feature type="transmembrane region" description="Helical" evidence="1">
    <location>
        <begin position="399"/>
        <end position="416"/>
    </location>
</feature>
<dbReference type="EMBL" id="CP159218">
    <property type="protein sequence ID" value="XCG65539.1"/>
    <property type="molecule type" value="Genomic_DNA"/>
</dbReference>
<feature type="transmembrane region" description="Helical" evidence="1">
    <location>
        <begin position="884"/>
        <end position="906"/>
    </location>
</feature>
<keyword evidence="1" id="KW-0812">Transmembrane</keyword>
<reference evidence="2" key="1">
    <citation type="submission" date="2024-05" db="EMBL/GenBank/DDBJ databases">
        <authorList>
            <person name="Cai S.Y."/>
            <person name="Jin L.M."/>
            <person name="Li H.R."/>
        </authorList>
    </citation>
    <scope>NUCLEOTIDE SEQUENCE</scope>
    <source>
        <strain evidence="2">A5-74</strain>
    </source>
</reference>
<organism evidence="2">
    <name type="scientific">Nakamurella sp. A5-74</name>
    <dbReference type="NCBI Taxonomy" id="3158264"/>
    <lineage>
        <taxon>Bacteria</taxon>
        <taxon>Bacillati</taxon>
        <taxon>Actinomycetota</taxon>
        <taxon>Actinomycetes</taxon>
        <taxon>Nakamurellales</taxon>
        <taxon>Nakamurellaceae</taxon>
        <taxon>Nakamurella</taxon>
    </lineage>
</organism>
<dbReference type="AlphaFoldDB" id="A0AAU8DU67"/>
<name>A0AAU8DU67_9ACTN</name>
<keyword evidence="1" id="KW-1133">Transmembrane helix</keyword>
<sequence length="1018" mass="102007">MLTTAPLALGGLRFRAALWLLLALGLVPATALTVLAAGMQLETRIAGVQQAVDGLDTAQRTALAVTSVPIDTGHIAGADAVVRGGFEAAGFESVKRTLTFRLLSVSGTDVTLGAVEPLPDTVRLLTGRLPTSCSSTRCEVLAVQAAGGVALGPAEIAAAPRAFGVVVTGTAALTDRRLVEGGLVTPSVPLLLGADPTAITELAALTGYGRTAGWIATVSGAAVADRGASATQDALDRMVGDFGSAYGPVVLRWPADVADAAVARSAGAGARFAALGSGVGALQLAFCAVVAVGVRRRTRWVCGVLRARGAPSWCCVVLAVLQPIPAILLGALVGVASGVLVVAGRLHGVLGGTFAPALGRALEVTGPALGTVAALSLAALGLTALVSALPDRVARSSQLVIDTVTVLLLGIVLADLTDVITLTGSTPFLAVVLLAGLLASRVVPLLPRIASGLHRLRPRRARPVGIAALSRRASARRPLIPAVLAGFLAAACALGVFAVSYRASLGQSAADRAAAQVPLDLRVSPSTQISTPGDVIDVGALRAAAPDVTIGPLTSTAISVAAGTPRARSTNLVGIDAGTVLAMNDFPVTTGTGLGAAELAGRLRTSTTTDQRPRLAAGTVRFTASGVSSDVDVALWIELAGGAQRAVRLQPANAASVTELVARIPSPATVIAVEVIESAAHLMHRQHGIGEGDTDRAQAAGTLVLSATAPASGGAADTGWTWTGWTAAHAEITDTADRISVRYRIGDQRVVVVPPAAPGEFVGSEQQPLPMVVDLGTASAAVDGTLSVAVGGARIVGRIVAVAPFWPGLSGPFAVVDRAAISRIVSSEAPGTQPVTQVWLAAPAAQLPALRAALADSGASAATITARSTVEDALRADPASVRTILMVVIAAIVALLLAAVAAAIAVRADHDGSAPEQLVLELDGLRPNRLQSLLLGRSLGAGVLGIAVGCAAGLWAAQLGVPALAGSAATVPPLRIVGQVGASFIAVVALTGAALAAVVAARTLFRGDRPALLDGDVR</sequence>
<accession>A0AAU8DU67</accession>
<evidence type="ECO:0000256" key="1">
    <source>
        <dbReference type="SAM" id="Phobius"/>
    </source>
</evidence>
<keyword evidence="1" id="KW-0472">Membrane</keyword>
<feature type="transmembrane region" description="Helical" evidence="1">
    <location>
        <begin position="934"/>
        <end position="956"/>
    </location>
</feature>
<feature type="transmembrane region" description="Helical" evidence="1">
    <location>
        <begin position="479"/>
        <end position="501"/>
    </location>
</feature>
<dbReference type="RefSeq" id="WP_353651144.1">
    <property type="nucleotide sequence ID" value="NZ_CP159218.1"/>
</dbReference>